<dbReference type="CDD" id="cd06127">
    <property type="entry name" value="DEDDh"/>
    <property type="match status" value="1"/>
</dbReference>
<dbReference type="Proteomes" id="UP000231638">
    <property type="component" value="Unassembled WGS sequence"/>
</dbReference>
<dbReference type="Gene3D" id="1.20.5.140">
    <property type="match status" value="1"/>
</dbReference>
<dbReference type="SUPFAM" id="SSF53098">
    <property type="entry name" value="Ribonuclease H-like"/>
    <property type="match status" value="1"/>
</dbReference>
<organism evidence="4 5">
    <name type="scientific">Sulfurospirillum cavolei</name>
    <dbReference type="NCBI Taxonomy" id="366522"/>
    <lineage>
        <taxon>Bacteria</taxon>
        <taxon>Pseudomonadati</taxon>
        <taxon>Campylobacterota</taxon>
        <taxon>Epsilonproteobacteria</taxon>
        <taxon>Campylobacterales</taxon>
        <taxon>Sulfurospirillaceae</taxon>
        <taxon>Sulfurospirillum</taxon>
    </lineage>
</organism>
<dbReference type="EMBL" id="DLUG01000200">
    <property type="protein sequence ID" value="DAB35911.1"/>
    <property type="molecule type" value="Genomic_DNA"/>
</dbReference>
<dbReference type="NCBIfam" id="TIGR00573">
    <property type="entry name" value="dnaq"/>
    <property type="match status" value="1"/>
</dbReference>
<evidence type="ECO:0000313" key="5">
    <source>
        <dbReference type="Proteomes" id="UP000231638"/>
    </source>
</evidence>
<dbReference type="NCBIfam" id="NF006316">
    <property type="entry name" value="PRK08517.1"/>
    <property type="match status" value="1"/>
</dbReference>
<feature type="domain" description="Exonuclease" evidence="3">
    <location>
        <begin position="70"/>
        <end position="234"/>
    </location>
</feature>
<evidence type="ECO:0000256" key="2">
    <source>
        <dbReference type="ARBA" id="ARBA00026073"/>
    </source>
</evidence>
<dbReference type="Gene3D" id="3.30.420.10">
    <property type="entry name" value="Ribonuclease H-like superfamily/Ribonuclease H"/>
    <property type="match status" value="1"/>
</dbReference>
<sequence>MRPLDTYITKIVQKPVFHKEFFAKMRTFKELEHIDVEDVNMLKLLGLPLIKYSNYAFSLETVDTDIAAGKFCIVDIEANGSKPSLHQIIEIGAVMIESGVVVAEFSSLAKADVLPESIEQLTGITLEELQKAPPLRQVLESFRLFLKDAVFVAHNVNFDYYFISYALEQAGFGPLLNRKLDTIELSRKCIEAPKYGLGALTEYLGIGFEHHHRALYDAKATAEVFFKALEKLPESVKTVEELIAFTKPQHLKKRKKEKDASFKSNTTL</sequence>
<name>A0A2D3W3G2_9BACT</name>
<accession>A0A2D3W3G2</accession>
<dbReference type="InterPro" id="IPR013520">
    <property type="entry name" value="Ribonucl_H"/>
</dbReference>
<dbReference type="GO" id="GO:0008408">
    <property type="term" value="F:3'-5' exonuclease activity"/>
    <property type="evidence" value="ECO:0007669"/>
    <property type="project" value="TreeGrafter"/>
</dbReference>
<dbReference type="GO" id="GO:0005829">
    <property type="term" value="C:cytosol"/>
    <property type="evidence" value="ECO:0007669"/>
    <property type="project" value="TreeGrafter"/>
</dbReference>
<dbReference type="GO" id="GO:0045004">
    <property type="term" value="P:DNA replication proofreading"/>
    <property type="evidence" value="ECO:0007669"/>
    <property type="project" value="TreeGrafter"/>
</dbReference>
<proteinExistence type="predicted"/>
<dbReference type="PANTHER" id="PTHR30231">
    <property type="entry name" value="DNA POLYMERASE III SUBUNIT EPSILON"/>
    <property type="match status" value="1"/>
</dbReference>
<dbReference type="Pfam" id="PF00929">
    <property type="entry name" value="RNase_T"/>
    <property type="match status" value="1"/>
</dbReference>
<dbReference type="AlphaFoldDB" id="A0A2D3W3G2"/>
<dbReference type="SMART" id="SM00479">
    <property type="entry name" value="EXOIII"/>
    <property type="match status" value="1"/>
</dbReference>
<dbReference type="PANTHER" id="PTHR30231:SF41">
    <property type="entry name" value="DNA POLYMERASE III SUBUNIT EPSILON"/>
    <property type="match status" value="1"/>
</dbReference>
<dbReference type="STRING" id="366522.GCA_001548055_00858"/>
<comment type="subunit">
    <text evidence="2">DNA polymerase III contains a core (composed of alpha, epsilon and theta chains) that associates with a tau subunit. This core dimerizes to form the POLIII' complex. PolIII' associates with the gamma complex (composed of gamma, delta, delta', psi and chi chains) and with the beta chain to form the complete DNA polymerase III complex.</text>
</comment>
<dbReference type="GO" id="GO:0003887">
    <property type="term" value="F:DNA-directed DNA polymerase activity"/>
    <property type="evidence" value="ECO:0007669"/>
    <property type="project" value="InterPro"/>
</dbReference>
<evidence type="ECO:0000313" key="4">
    <source>
        <dbReference type="EMBL" id="DAB35911.1"/>
    </source>
</evidence>
<gene>
    <name evidence="4" type="ORF">CFH80_07665</name>
</gene>
<dbReference type="FunFam" id="3.30.420.10:FF:000045">
    <property type="entry name" value="3'-5' exonuclease DinG"/>
    <property type="match status" value="1"/>
</dbReference>
<dbReference type="GO" id="GO:0003677">
    <property type="term" value="F:DNA binding"/>
    <property type="evidence" value="ECO:0007669"/>
    <property type="project" value="InterPro"/>
</dbReference>
<dbReference type="InterPro" id="IPR006054">
    <property type="entry name" value="DnaQ"/>
</dbReference>
<reference evidence="4 5" key="1">
    <citation type="journal article" date="2017" name="Front. Microbiol.">
        <title>Comparative Genomic Analysis of the Class Epsilonproteobacteria and Proposed Reclassification to Epsilonbacteraeota (phyl. nov.).</title>
        <authorList>
            <person name="Waite D.W."/>
            <person name="Vanwonterghem I."/>
            <person name="Rinke C."/>
            <person name="Parks D.H."/>
            <person name="Zhang Y."/>
            <person name="Takai K."/>
            <person name="Sievert S.M."/>
            <person name="Simon J."/>
            <person name="Campbell B.J."/>
            <person name="Hanson T.E."/>
            <person name="Woyke T."/>
            <person name="Klotz M.G."/>
            <person name="Hugenholtz P."/>
        </authorList>
    </citation>
    <scope>NUCLEOTIDE SEQUENCE [LARGE SCALE GENOMIC DNA]</scope>
    <source>
        <strain evidence="4">UBA11420</strain>
    </source>
</reference>
<evidence type="ECO:0000256" key="1">
    <source>
        <dbReference type="ARBA" id="ARBA00025483"/>
    </source>
</evidence>
<comment type="caution">
    <text evidence="4">The sequence shown here is derived from an EMBL/GenBank/DDBJ whole genome shotgun (WGS) entry which is preliminary data.</text>
</comment>
<protein>
    <submittedName>
        <fullName evidence="4">DNA polymerase III subunit epsilon</fullName>
    </submittedName>
</protein>
<dbReference type="InterPro" id="IPR012337">
    <property type="entry name" value="RNaseH-like_sf"/>
</dbReference>
<dbReference type="InterPro" id="IPR036397">
    <property type="entry name" value="RNaseH_sf"/>
</dbReference>
<comment type="function">
    <text evidence="1">DNA polymerase III is a complex, multichain enzyme responsible for most of the replicative synthesis in bacteria. The epsilon subunit contain the editing function and is a proofreading 3'-5' exonuclease.</text>
</comment>
<evidence type="ECO:0000259" key="3">
    <source>
        <dbReference type="SMART" id="SM00479"/>
    </source>
</evidence>